<sequence length="289" mass="31542">MTSTSPLSPQDPDTQRADEMDMSGSDKQESPIEVVIEALPDIESADPHALRATVVNGKEADDSDETDDGDDGPCENDSDVDSGRHVKRVKLDAGVKPGVAAVMPKQGEAGVSKDAQSEEKAAEEEDETFELRMTWAGRGFDIRVQGSDRLYDFKAMIYSLTAVPPERQKLIGLVKGKIPGDETCFKDLAIPGSGVRKFACIGTPQEMTFKDPSEIDPKHLPDVMDDFDVSLSCEKGVLDYPYLTPLLPLRVFPPTSLRLLAIVDTEPLLKGSLPTAQCLRPGLHEFLER</sequence>
<dbReference type="EMBL" id="JASBWR010000082">
    <property type="protein sequence ID" value="KAJ9097856.1"/>
    <property type="molecule type" value="Genomic_DNA"/>
</dbReference>
<dbReference type="Proteomes" id="UP001241377">
    <property type="component" value="Unassembled WGS sequence"/>
</dbReference>
<comment type="caution">
    <text evidence="1">The sequence shown here is derived from an EMBL/GenBank/DDBJ whole genome shotgun (WGS) entry which is preliminary data.</text>
</comment>
<keyword evidence="2" id="KW-1185">Reference proteome</keyword>
<reference evidence="1" key="1">
    <citation type="submission" date="2023-04" db="EMBL/GenBank/DDBJ databases">
        <title>Draft Genome sequencing of Naganishia species isolated from polar environments using Oxford Nanopore Technology.</title>
        <authorList>
            <person name="Leo P."/>
            <person name="Venkateswaran K."/>
        </authorList>
    </citation>
    <scope>NUCLEOTIDE SEQUENCE</scope>
    <source>
        <strain evidence="1">MNA-CCFEE 5261</strain>
    </source>
</reference>
<gene>
    <name evidence="1" type="ORF">QFC19_006648</name>
</gene>
<evidence type="ECO:0000313" key="1">
    <source>
        <dbReference type="EMBL" id="KAJ9097856.1"/>
    </source>
</evidence>
<organism evidence="1 2">
    <name type="scientific">Naganishia cerealis</name>
    <dbReference type="NCBI Taxonomy" id="610337"/>
    <lineage>
        <taxon>Eukaryota</taxon>
        <taxon>Fungi</taxon>
        <taxon>Dikarya</taxon>
        <taxon>Basidiomycota</taxon>
        <taxon>Agaricomycotina</taxon>
        <taxon>Tremellomycetes</taxon>
        <taxon>Filobasidiales</taxon>
        <taxon>Filobasidiaceae</taxon>
        <taxon>Naganishia</taxon>
    </lineage>
</organism>
<name>A0ACC2VGX3_9TREE</name>
<evidence type="ECO:0000313" key="2">
    <source>
        <dbReference type="Proteomes" id="UP001241377"/>
    </source>
</evidence>
<protein>
    <submittedName>
        <fullName evidence="1">Uncharacterized protein</fullName>
    </submittedName>
</protein>
<proteinExistence type="predicted"/>
<accession>A0ACC2VGX3</accession>